<comment type="caution">
    <text evidence="1">The sequence shown here is derived from an EMBL/GenBank/DDBJ whole genome shotgun (WGS) entry which is preliminary data.</text>
</comment>
<gene>
    <name evidence="1" type="ORF">F2Q68_00035408</name>
</gene>
<accession>A0A8S9H1B6</accession>
<evidence type="ECO:0000313" key="1">
    <source>
        <dbReference type="EMBL" id="KAF2551823.1"/>
    </source>
</evidence>
<sequence>MAMERNIADSERGRKSDEVGAGEIHWNGSLDNMPERKSLWTALGFIIDEMGRCPQFGPSLGRIETLAFLRFYSRSSRWYRHGSSNGTLFLRIAEAIGVKLTVTCSTTKNRNRLRDITFPTSRRLSTMFFRRKIVVASTDPKTELRKLWMKIHGYGMGPGSEWSTENWPRSPGEMIRATVLLAGRAGSCHRRVDRQHGRARQVSWLVSWPSLPASRPATRSCSPGELARVMVELAGRSVLAISFLGF</sequence>
<name>A0A8S9H1B6_BRACR</name>
<reference evidence="1" key="1">
    <citation type="submission" date="2019-12" db="EMBL/GenBank/DDBJ databases">
        <title>Genome sequencing and annotation of Brassica cretica.</title>
        <authorList>
            <person name="Studholme D.J."/>
            <person name="Sarris P.F."/>
        </authorList>
    </citation>
    <scope>NUCLEOTIDE SEQUENCE</scope>
    <source>
        <strain evidence="1">PFS-001/15</strain>
        <tissue evidence="1">Leaf</tissue>
    </source>
</reference>
<organism evidence="1 2">
    <name type="scientific">Brassica cretica</name>
    <name type="common">Mustard</name>
    <dbReference type="NCBI Taxonomy" id="69181"/>
    <lineage>
        <taxon>Eukaryota</taxon>
        <taxon>Viridiplantae</taxon>
        <taxon>Streptophyta</taxon>
        <taxon>Embryophyta</taxon>
        <taxon>Tracheophyta</taxon>
        <taxon>Spermatophyta</taxon>
        <taxon>Magnoliopsida</taxon>
        <taxon>eudicotyledons</taxon>
        <taxon>Gunneridae</taxon>
        <taxon>Pentapetalae</taxon>
        <taxon>rosids</taxon>
        <taxon>malvids</taxon>
        <taxon>Brassicales</taxon>
        <taxon>Brassicaceae</taxon>
        <taxon>Brassiceae</taxon>
        <taxon>Brassica</taxon>
    </lineage>
</organism>
<dbReference type="AlphaFoldDB" id="A0A8S9H1B6"/>
<dbReference type="EMBL" id="QGKW02001988">
    <property type="protein sequence ID" value="KAF2551823.1"/>
    <property type="molecule type" value="Genomic_DNA"/>
</dbReference>
<dbReference type="Proteomes" id="UP000712281">
    <property type="component" value="Unassembled WGS sequence"/>
</dbReference>
<evidence type="ECO:0000313" key="2">
    <source>
        <dbReference type="Proteomes" id="UP000712281"/>
    </source>
</evidence>
<proteinExistence type="predicted"/>
<protein>
    <submittedName>
        <fullName evidence="1">Uncharacterized protein</fullName>
    </submittedName>
</protein>